<dbReference type="GO" id="GO:0016787">
    <property type="term" value="F:hydrolase activity"/>
    <property type="evidence" value="ECO:0007669"/>
    <property type="project" value="UniProtKB-KW"/>
</dbReference>
<dbReference type="GO" id="GO:0005886">
    <property type="term" value="C:plasma membrane"/>
    <property type="evidence" value="ECO:0007669"/>
    <property type="project" value="UniProtKB-SubCell"/>
</dbReference>
<reference evidence="9" key="2">
    <citation type="submission" date="2023-01" db="EMBL/GenBank/DDBJ databases">
        <authorList>
            <person name="Sun Q."/>
            <person name="Evtushenko L."/>
        </authorList>
    </citation>
    <scope>NUCLEOTIDE SEQUENCE</scope>
    <source>
        <strain evidence="9">VKM Ac-1321</strain>
    </source>
</reference>
<dbReference type="AlphaFoldDB" id="A0A9W6KEU6"/>
<feature type="transmembrane region" description="Helical" evidence="7">
    <location>
        <begin position="163"/>
        <end position="181"/>
    </location>
</feature>
<dbReference type="RefSeq" id="WP_271189008.1">
    <property type="nucleotide sequence ID" value="NZ_BSFP01000003.1"/>
</dbReference>
<evidence type="ECO:0000256" key="3">
    <source>
        <dbReference type="ARBA" id="ARBA00022692"/>
    </source>
</evidence>
<gene>
    <name evidence="9" type="ORF">GCM10017581_010950</name>
</gene>
<evidence type="ECO:0000256" key="2">
    <source>
        <dbReference type="ARBA" id="ARBA00022475"/>
    </source>
</evidence>
<dbReference type="Gene3D" id="1.20.144.10">
    <property type="entry name" value="Phosphatidic acid phosphatase type 2/haloperoxidase"/>
    <property type="match status" value="1"/>
</dbReference>
<proteinExistence type="predicted"/>
<comment type="caution">
    <text evidence="9">The sequence shown here is derived from an EMBL/GenBank/DDBJ whole genome shotgun (WGS) entry which is preliminary data.</text>
</comment>
<dbReference type="CDD" id="cd03392">
    <property type="entry name" value="PAP2_like_2"/>
    <property type="match status" value="1"/>
</dbReference>
<dbReference type="InterPro" id="IPR000326">
    <property type="entry name" value="PAP2/HPO"/>
</dbReference>
<dbReference type="Pfam" id="PF01569">
    <property type="entry name" value="PAP2"/>
    <property type="match status" value="1"/>
</dbReference>
<feature type="transmembrane region" description="Helical" evidence="7">
    <location>
        <begin position="12"/>
        <end position="32"/>
    </location>
</feature>
<feature type="domain" description="Phosphatidic acid phosphatase type 2/haloperoxidase" evidence="8">
    <location>
        <begin position="98"/>
        <end position="208"/>
    </location>
</feature>
<evidence type="ECO:0000256" key="4">
    <source>
        <dbReference type="ARBA" id="ARBA00022801"/>
    </source>
</evidence>
<keyword evidence="10" id="KW-1185">Reference proteome</keyword>
<dbReference type="PROSITE" id="PS51257">
    <property type="entry name" value="PROKAR_LIPOPROTEIN"/>
    <property type="match status" value="1"/>
</dbReference>
<organism evidence="9 10">
    <name type="scientific">Dactylosporangium matsuzakiense</name>
    <dbReference type="NCBI Taxonomy" id="53360"/>
    <lineage>
        <taxon>Bacteria</taxon>
        <taxon>Bacillati</taxon>
        <taxon>Actinomycetota</taxon>
        <taxon>Actinomycetes</taxon>
        <taxon>Micromonosporales</taxon>
        <taxon>Micromonosporaceae</taxon>
        <taxon>Dactylosporangium</taxon>
    </lineage>
</organism>
<comment type="subcellular location">
    <subcellularLocation>
        <location evidence="1">Cell membrane</location>
        <topology evidence="1">Multi-pass membrane protein</topology>
    </subcellularLocation>
</comment>
<dbReference type="EMBL" id="BSFP01000003">
    <property type="protein sequence ID" value="GLK99354.1"/>
    <property type="molecule type" value="Genomic_DNA"/>
</dbReference>
<dbReference type="SMART" id="SM00014">
    <property type="entry name" value="acidPPc"/>
    <property type="match status" value="1"/>
</dbReference>
<evidence type="ECO:0000256" key="1">
    <source>
        <dbReference type="ARBA" id="ARBA00004651"/>
    </source>
</evidence>
<evidence type="ECO:0000256" key="6">
    <source>
        <dbReference type="ARBA" id="ARBA00023136"/>
    </source>
</evidence>
<dbReference type="PANTHER" id="PTHR14969:SF62">
    <property type="entry name" value="DECAPRENYLPHOSPHORYL-5-PHOSPHORIBOSE PHOSPHATASE RV3807C-RELATED"/>
    <property type="match status" value="1"/>
</dbReference>
<name>A0A9W6KEU6_9ACTN</name>
<accession>A0A9W6KEU6</accession>
<sequence length="239" mass="26293">MKYRAEALHVLRRVVAPGLIVYLILVGCGLLITRPLRGLIAGEDDINRSFAEHRTHDWNIATHLMSMASDTTTVVPLLVVLALLLRWIFRRWAEAVTLISAVALQETVFLLVVFVIHRQRPDVPHLDPAPPTSSFPSGHAGAAVALYGTLAVIVGWRMRNGVLKAALLTVLLCLPFLVGASRLYRGMHHPSDVLFGVANGIVWIAIAVHAFLPTTGQPQPLQQRVVRPRVPDDDDRVDA</sequence>
<dbReference type="Proteomes" id="UP001143480">
    <property type="component" value="Unassembled WGS sequence"/>
</dbReference>
<protein>
    <recommendedName>
        <fullName evidence="8">Phosphatidic acid phosphatase type 2/haloperoxidase domain-containing protein</fullName>
    </recommendedName>
</protein>
<feature type="transmembrane region" description="Helical" evidence="7">
    <location>
        <begin position="73"/>
        <end position="89"/>
    </location>
</feature>
<keyword evidence="6 7" id="KW-0472">Membrane</keyword>
<reference evidence="9" key="1">
    <citation type="journal article" date="2014" name="Int. J. Syst. Evol. Microbiol.">
        <title>Complete genome sequence of Corynebacterium casei LMG S-19264T (=DSM 44701T), isolated from a smear-ripened cheese.</title>
        <authorList>
            <consortium name="US DOE Joint Genome Institute (JGI-PGF)"/>
            <person name="Walter F."/>
            <person name="Albersmeier A."/>
            <person name="Kalinowski J."/>
            <person name="Ruckert C."/>
        </authorList>
    </citation>
    <scope>NUCLEOTIDE SEQUENCE</scope>
    <source>
        <strain evidence="9">VKM Ac-1321</strain>
    </source>
</reference>
<dbReference type="SUPFAM" id="SSF48317">
    <property type="entry name" value="Acid phosphatase/Vanadium-dependent haloperoxidase"/>
    <property type="match status" value="1"/>
</dbReference>
<dbReference type="PANTHER" id="PTHR14969">
    <property type="entry name" value="SPHINGOSINE-1-PHOSPHATE PHOSPHOHYDROLASE"/>
    <property type="match status" value="1"/>
</dbReference>
<keyword evidence="4" id="KW-0378">Hydrolase</keyword>
<evidence type="ECO:0000313" key="9">
    <source>
        <dbReference type="EMBL" id="GLK99354.1"/>
    </source>
</evidence>
<keyword evidence="3 7" id="KW-0812">Transmembrane</keyword>
<evidence type="ECO:0000256" key="7">
    <source>
        <dbReference type="SAM" id="Phobius"/>
    </source>
</evidence>
<feature type="transmembrane region" description="Helical" evidence="7">
    <location>
        <begin position="96"/>
        <end position="117"/>
    </location>
</feature>
<keyword evidence="2" id="KW-1003">Cell membrane</keyword>
<evidence type="ECO:0000313" key="10">
    <source>
        <dbReference type="Proteomes" id="UP001143480"/>
    </source>
</evidence>
<dbReference type="InterPro" id="IPR036938">
    <property type="entry name" value="PAP2/HPO_sf"/>
</dbReference>
<keyword evidence="5 7" id="KW-1133">Transmembrane helix</keyword>
<evidence type="ECO:0000259" key="8">
    <source>
        <dbReference type="SMART" id="SM00014"/>
    </source>
</evidence>
<feature type="transmembrane region" description="Helical" evidence="7">
    <location>
        <begin position="137"/>
        <end position="156"/>
    </location>
</feature>
<feature type="transmembrane region" description="Helical" evidence="7">
    <location>
        <begin position="193"/>
        <end position="212"/>
    </location>
</feature>
<evidence type="ECO:0000256" key="5">
    <source>
        <dbReference type="ARBA" id="ARBA00022989"/>
    </source>
</evidence>